<dbReference type="OrthoDB" id="5448633at2"/>
<dbReference type="Proteomes" id="UP000036850">
    <property type="component" value="Unassembled WGS sequence"/>
</dbReference>
<comment type="caution">
    <text evidence="1">The sequence shown here is derived from an EMBL/GenBank/DDBJ whole genome shotgun (WGS) entry which is preliminary data.</text>
</comment>
<accession>A0A0L0ESV3</accession>
<dbReference type="EMBL" id="LFZX01000061">
    <property type="protein sequence ID" value="KNC67552.1"/>
    <property type="molecule type" value="Genomic_DNA"/>
</dbReference>
<name>A0A0L0ESV3_9GAMM</name>
<organism evidence="1 2">
    <name type="scientific">Pseudoalteromonas rubra</name>
    <dbReference type="NCBI Taxonomy" id="43658"/>
    <lineage>
        <taxon>Bacteria</taxon>
        <taxon>Pseudomonadati</taxon>
        <taxon>Pseudomonadota</taxon>
        <taxon>Gammaproteobacteria</taxon>
        <taxon>Alteromonadales</taxon>
        <taxon>Pseudoalteromonadaceae</taxon>
        <taxon>Pseudoalteromonas</taxon>
    </lineage>
</organism>
<evidence type="ECO:0000313" key="2">
    <source>
        <dbReference type="Proteomes" id="UP000036850"/>
    </source>
</evidence>
<reference evidence="2" key="1">
    <citation type="submission" date="2015-07" db="EMBL/GenBank/DDBJ databases">
        <title>Draft genome sequence of a Pseudoalteromonas rubra strain, OCN096, isolated from Kaneohe Bay, Oahu, Hawaii.</title>
        <authorList>
            <person name="Beurmann S."/>
            <person name="Ushijima B."/>
            <person name="Belcaid M."/>
            <person name="Callahan S.M."/>
            <person name="Aeby G.S."/>
        </authorList>
    </citation>
    <scope>NUCLEOTIDE SEQUENCE [LARGE SCALE GENOMIC DNA]</scope>
    <source>
        <strain evidence="2">OCN096</strain>
    </source>
</reference>
<sequence length="506" mass="58795">MTTTENATDSILFVCQGRSLELFYRLSKKLGFKRNNFLISDSFFYKKNGYDQLIDPAHKLLEWEEFGKPVDMSDAELRAYLSDFEREYSPEFSLRDVCLTDRRVSMGKKSVVREDNTPKFTERQKLEITYNLVSSVLRFFDQTKPQVVVTFICVTSFDYITSLICKKRNIKFFNLRPSRIDNYIFLDNSIYEPAGFFQKYTERQSSEEAHKVAEQYIDKTIKKGLAYEGVIQSTGKVQTSFKASKLKKLGTIISDILFYFKNPEIKGDNHLHNPFLGLFYLNFYNNIYDKLTRMKLKGKYSSLDSFKDEDFIFYPLHTEPEVSLLVYGKPLIDQLNIIKLISLQLPIGKTLVIKEHPWMVGKRSIQFYMEVLKLGNVRIAEPSLKVNDIIKFAESVLVVTGSTGYDAILGNKPLITLGRSPFNCLPESMVLYLENLSDFYTKYMDFLDNHKPDLELLDKFIANIVDHSVDVNLYSDLLGRNYVEKFEGKEDPYLKLAQYVGNKIFE</sequence>
<dbReference type="Pfam" id="PF05159">
    <property type="entry name" value="Capsule_synth"/>
    <property type="match status" value="1"/>
</dbReference>
<proteinExistence type="predicted"/>
<dbReference type="PATRIC" id="fig|43658.6.peg.4165"/>
<gene>
    <name evidence="1" type="ORF">AC626_09970</name>
</gene>
<protein>
    <recommendedName>
        <fullName evidence="3">Capsule polysaccharide biosynthesis protein</fullName>
    </recommendedName>
</protein>
<evidence type="ECO:0008006" key="3">
    <source>
        <dbReference type="Google" id="ProtNLM"/>
    </source>
</evidence>
<evidence type="ECO:0000313" key="1">
    <source>
        <dbReference type="EMBL" id="KNC67552.1"/>
    </source>
</evidence>
<dbReference type="GO" id="GO:0000271">
    <property type="term" value="P:polysaccharide biosynthetic process"/>
    <property type="evidence" value="ECO:0007669"/>
    <property type="project" value="InterPro"/>
</dbReference>
<dbReference type="AlphaFoldDB" id="A0A0L0ESV3"/>
<dbReference type="InterPro" id="IPR007833">
    <property type="entry name" value="Capsule_polysaccharide_synth"/>
</dbReference>
<dbReference type="GO" id="GO:0015774">
    <property type="term" value="P:polysaccharide transport"/>
    <property type="evidence" value="ECO:0007669"/>
    <property type="project" value="InterPro"/>
</dbReference>